<feature type="transmembrane region" description="Helical" evidence="7">
    <location>
        <begin position="42"/>
        <end position="65"/>
    </location>
</feature>
<evidence type="ECO:0000256" key="4">
    <source>
        <dbReference type="ARBA" id="ARBA00022989"/>
    </source>
</evidence>
<dbReference type="EMBL" id="HBEP01013251">
    <property type="protein sequence ID" value="CAD8482310.1"/>
    <property type="molecule type" value="Transcribed_RNA"/>
</dbReference>
<proteinExistence type="inferred from homology"/>
<dbReference type="Pfam" id="PF01529">
    <property type="entry name" value="DHHC"/>
    <property type="match status" value="1"/>
</dbReference>
<evidence type="ECO:0000256" key="6">
    <source>
        <dbReference type="ARBA" id="ARBA00023315"/>
    </source>
</evidence>
<keyword evidence="3 7" id="KW-0812">Transmembrane</keyword>
<dbReference type="InterPro" id="IPR001594">
    <property type="entry name" value="Palmitoyltrfase_DHHC"/>
</dbReference>
<dbReference type="AlphaFoldDB" id="A0A7S0EDY7"/>
<protein>
    <recommendedName>
        <fullName evidence="7">Palmitoyltransferase</fullName>
        <ecNumber evidence="7">2.3.1.225</ecNumber>
    </recommendedName>
</protein>
<evidence type="ECO:0000256" key="1">
    <source>
        <dbReference type="ARBA" id="ARBA00004141"/>
    </source>
</evidence>
<keyword evidence="6 7" id="KW-0012">Acyltransferase</keyword>
<feature type="transmembrane region" description="Helical" evidence="7">
    <location>
        <begin position="165"/>
        <end position="189"/>
    </location>
</feature>
<comment type="subcellular location">
    <subcellularLocation>
        <location evidence="1">Membrane</location>
        <topology evidence="1">Multi-pass membrane protein</topology>
    </subcellularLocation>
</comment>
<keyword evidence="5 7" id="KW-0472">Membrane</keyword>
<comment type="similarity">
    <text evidence="7">Belongs to the DHHC palmitoyltransferase family.</text>
</comment>
<evidence type="ECO:0000256" key="7">
    <source>
        <dbReference type="RuleBase" id="RU079119"/>
    </source>
</evidence>
<feature type="region of interest" description="Disordered" evidence="8">
    <location>
        <begin position="1"/>
        <end position="31"/>
    </location>
</feature>
<evidence type="ECO:0000259" key="9">
    <source>
        <dbReference type="Pfam" id="PF01529"/>
    </source>
</evidence>
<feature type="domain" description="Palmitoyltransferase DHHC" evidence="9">
    <location>
        <begin position="120"/>
        <end position="251"/>
    </location>
</feature>
<feature type="transmembrane region" description="Helical" evidence="7">
    <location>
        <begin position="71"/>
        <end position="92"/>
    </location>
</feature>
<keyword evidence="4 7" id="KW-1133">Transmembrane helix</keyword>
<keyword evidence="2 7" id="KW-0808">Transferase</keyword>
<accession>A0A7S0EDY7</accession>
<dbReference type="EC" id="2.3.1.225" evidence="7"/>
<dbReference type="InterPro" id="IPR039859">
    <property type="entry name" value="PFA4/ZDH16/20/ERF2-like"/>
</dbReference>
<evidence type="ECO:0000256" key="2">
    <source>
        <dbReference type="ARBA" id="ARBA00022679"/>
    </source>
</evidence>
<dbReference type="PANTHER" id="PTHR12246">
    <property type="entry name" value="PALMITOYLTRANSFERASE ZDHHC16"/>
    <property type="match status" value="1"/>
</dbReference>
<name>A0A7S0EDY7_9EUKA</name>
<evidence type="ECO:0000313" key="10">
    <source>
        <dbReference type="EMBL" id="CAD8482310.1"/>
    </source>
</evidence>
<dbReference type="PROSITE" id="PS50216">
    <property type="entry name" value="DHHC"/>
    <property type="match status" value="1"/>
</dbReference>
<comment type="catalytic activity">
    <reaction evidence="7">
        <text>L-cysteinyl-[protein] + hexadecanoyl-CoA = S-hexadecanoyl-L-cysteinyl-[protein] + CoA</text>
        <dbReference type="Rhea" id="RHEA:36683"/>
        <dbReference type="Rhea" id="RHEA-COMP:10131"/>
        <dbReference type="Rhea" id="RHEA-COMP:11032"/>
        <dbReference type="ChEBI" id="CHEBI:29950"/>
        <dbReference type="ChEBI" id="CHEBI:57287"/>
        <dbReference type="ChEBI" id="CHEBI:57379"/>
        <dbReference type="ChEBI" id="CHEBI:74151"/>
        <dbReference type="EC" id="2.3.1.225"/>
    </reaction>
</comment>
<gene>
    <name evidence="10" type="ORF">PANT1444_LOCUS7491</name>
</gene>
<evidence type="ECO:0000256" key="5">
    <source>
        <dbReference type="ARBA" id="ARBA00023136"/>
    </source>
</evidence>
<dbReference type="GO" id="GO:0019706">
    <property type="term" value="F:protein-cysteine S-palmitoyltransferase activity"/>
    <property type="evidence" value="ECO:0007669"/>
    <property type="project" value="UniProtKB-EC"/>
</dbReference>
<evidence type="ECO:0000256" key="8">
    <source>
        <dbReference type="SAM" id="MobiDB-lite"/>
    </source>
</evidence>
<reference evidence="10" key="1">
    <citation type="submission" date="2021-01" db="EMBL/GenBank/DDBJ databases">
        <authorList>
            <person name="Corre E."/>
            <person name="Pelletier E."/>
            <person name="Niang G."/>
            <person name="Scheremetjew M."/>
            <person name="Finn R."/>
            <person name="Kale V."/>
            <person name="Holt S."/>
            <person name="Cochrane G."/>
            <person name="Meng A."/>
            <person name="Brown T."/>
            <person name="Cohen L."/>
        </authorList>
    </citation>
    <scope>NUCLEOTIDE SEQUENCE</scope>
    <source>
        <strain evidence="10">CCMP1374</strain>
    </source>
</reference>
<organism evidence="10">
    <name type="scientific">Phaeocystis antarctica</name>
    <dbReference type="NCBI Taxonomy" id="33657"/>
    <lineage>
        <taxon>Eukaryota</taxon>
        <taxon>Haptista</taxon>
        <taxon>Haptophyta</taxon>
        <taxon>Prymnesiophyceae</taxon>
        <taxon>Phaeocystales</taxon>
        <taxon>Phaeocystaceae</taxon>
        <taxon>Phaeocystis</taxon>
    </lineage>
</organism>
<sequence length="326" mass="36759">MAGALPPGWPPRERESSTLTDSVIDDDDDEHPKCSPCNRYRILVTPMFGMVIGIIGINYAPYVLWTPHATWLSWVALAIFHVLLLLLFTSYLHCVLTDPGTVPQAWHDRIASDPQLAARYRLCHRSGLYRPPRSHYCSVTGRVVLNMDHFCPWVINTVGYYNRKYFVLFLLYTLLTCSWVLATFVPTFLDVTTLAVKRSPVRRTIDGQRWSPSMYMVTWMAMLMDTTLVLMLLCFATFHLRMVLLNETTIEGPSPVFNVGKRKNWESVMGKNPTYWFLPLWGAGPNGDGVHWPTAPADGSGGSDGEHVCDNVHLLDSTCGSDSESV</sequence>
<dbReference type="GO" id="GO:0016020">
    <property type="term" value="C:membrane"/>
    <property type="evidence" value="ECO:0007669"/>
    <property type="project" value="UniProtKB-SubCell"/>
</dbReference>
<evidence type="ECO:0000256" key="3">
    <source>
        <dbReference type="ARBA" id="ARBA00022692"/>
    </source>
</evidence>
<comment type="domain">
    <text evidence="7">The DHHC domain is required for palmitoyltransferase activity.</text>
</comment>
<feature type="transmembrane region" description="Helical" evidence="7">
    <location>
        <begin position="216"/>
        <end position="238"/>
    </location>
</feature>